<dbReference type="Gene3D" id="2.20.110.10">
    <property type="entry name" value="Histone H3 K4-specific methyltransferase SET7/9 N-terminal domain"/>
    <property type="match status" value="2"/>
</dbReference>
<dbReference type="RefSeq" id="WP_311388539.1">
    <property type="nucleotide sequence ID" value="NZ_JAVRHU010000008.1"/>
</dbReference>
<evidence type="ECO:0008006" key="3">
    <source>
        <dbReference type="Google" id="ProtNLM"/>
    </source>
</evidence>
<evidence type="ECO:0000313" key="1">
    <source>
        <dbReference type="EMBL" id="MDT0622944.1"/>
    </source>
</evidence>
<accession>A0ABU3BLE7</accession>
<protein>
    <recommendedName>
        <fullName evidence="3">Toxin-antitoxin system YwqK family antitoxin</fullName>
    </recommendedName>
</protein>
<organism evidence="1 2">
    <name type="scientific">Croceitalea vernalis</name>
    <dbReference type="NCBI Taxonomy" id="3075599"/>
    <lineage>
        <taxon>Bacteria</taxon>
        <taxon>Pseudomonadati</taxon>
        <taxon>Bacteroidota</taxon>
        <taxon>Flavobacteriia</taxon>
        <taxon>Flavobacteriales</taxon>
        <taxon>Flavobacteriaceae</taxon>
        <taxon>Croceitalea</taxon>
    </lineage>
</organism>
<reference evidence="1 2" key="1">
    <citation type="submission" date="2023-09" db="EMBL/GenBank/DDBJ databases">
        <authorList>
            <person name="Rey-Velasco X."/>
        </authorList>
    </citation>
    <scope>NUCLEOTIDE SEQUENCE [LARGE SCALE GENOMIC DNA]</scope>
    <source>
        <strain evidence="1 2">P007</strain>
    </source>
</reference>
<proteinExistence type="predicted"/>
<sequence length="164" mass="19250">MIRILALTLILIIVSCSSNRKLSSENSQNRISKEYHEDGTYSEWKYANGQLVDGKSYFKSGVLLEDYSFKNGKRNGISNRYYESGEKEIIWEFRDDIVIGGTGYFKTGEKKYDFSYENGQRNGLTIEYFKSGKKKMEWNYSNDKLKGQSIEYFENGYIKDVWNY</sequence>
<dbReference type="SUPFAM" id="SSF82185">
    <property type="entry name" value="Histone H3 K4-specific methyltransferase SET7/9 N-terminal domain"/>
    <property type="match status" value="2"/>
</dbReference>
<gene>
    <name evidence="1" type="ORF">RM520_15060</name>
</gene>
<evidence type="ECO:0000313" key="2">
    <source>
        <dbReference type="Proteomes" id="UP001250662"/>
    </source>
</evidence>
<dbReference type="EMBL" id="JAVRHU010000008">
    <property type="protein sequence ID" value="MDT0622944.1"/>
    <property type="molecule type" value="Genomic_DNA"/>
</dbReference>
<dbReference type="Proteomes" id="UP001250662">
    <property type="component" value="Unassembled WGS sequence"/>
</dbReference>
<comment type="caution">
    <text evidence="1">The sequence shown here is derived from an EMBL/GenBank/DDBJ whole genome shotgun (WGS) entry which is preliminary data.</text>
</comment>
<keyword evidence="2" id="KW-1185">Reference proteome</keyword>
<name>A0ABU3BLE7_9FLAO</name>
<dbReference type="PROSITE" id="PS51257">
    <property type="entry name" value="PROKAR_LIPOPROTEIN"/>
    <property type="match status" value="1"/>
</dbReference>